<feature type="signal peptide" evidence="1">
    <location>
        <begin position="1"/>
        <end position="23"/>
    </location>
</feature>
<organism evidence="3 4">
    <name type="scientific">Acinetobacter piscicola</name>
    <dbReference type="NCBI Taxonomy" id="2006115"/>
    <lineage>
        <taxon>Bacteria</taxon>
        <taxon>Pseudomonadati</taxon>
        <taxon>Pseudomonadota</taxon>
        <taxon>Gammaproteobacteria</taxon>
        <taxon>Moraxellales</taxon>
        <taxon>Moraxellaceae</taxon>
        <taxon>Acinetobacter</taxon>
    </lineage>
</organism>
<evidence type="ECO:0000259" key="2">
    <source>
        <dbReference type="Pfam" id="PF19657"/>
    </source>
</evidence>
<feature type="chain" id="PRO_5032915189" description="DUF6160 domain-containing protein" evidence="1">
    <location>
        <begin position="24"/>
        <end position="763"/>
    </location>
</feature>
<accession>A0A7S6VUP0</accession>
<dbReference type="EMBL" id="CP048659">
    <property type="protein sequence ID" value="QOW45248.1"/>
    <property type="molecule type" value="Genomic_DNA"/>
</dbReference>
<feature type="domain" description="DUF6160" evidence="2">
    <location>
        <begin position="10"/>
        <end position="78"/>
    </location>
</feature>
<reference evidence="3 4" key="1">
    <citation type="submission" date="2020-02" db="EMBL/GenBank/DDBJ databases">
        <title>Tigecycline-resistant Acinetobacter species from pigs and migratory birds.</title>
        <authorList>
            <person name="Chen C."/>
            <person name="Sun J."/>
            <person name="Liao X.-P."/>
            <person name="Liu Y.-H."/>
        </authorList>
    </citation>
    <scope>NUCLEOTIDE SEQUENCE [LARGE SCALE GENOMIC DNA]</scope>
    <source>
        <strain evidence="3 4">YH12207_T</strain>
    </source>
</reference>
<gene>
    <name evidence="3" type="ORF">G0028_04655</name>
</gene>
<dbReference type="Proteomes" id="UP000593966">
    <property type="component" value="Chromosome"/>
</dbReference>
<dbReference type="AlphaFoldDB" id="A0A7S6VUP0"/>
<protein>
    <recommendedName>
        <fullName evidence="2">DUF6160 domain-containing protein</fullName>
    </recommendedName>
</protein>
<evidence type="ECO:0000313" key="3">
    <source>
        <dbReference type="EMBL" id="QOW45248.1"/>
    </source>
</evidence>
<dbReference type="RefSeq" id="WP_180046722.1">
    <property type="nucleotide sequence ID" value="NZ_CP048659.1"/>
</dbReference>
<dbReference type="InterPro" id="IPR046158">
    <property type="entry name" value="DUF6160"/>
</dbReference>
<name>A0A7S6VUP0_9GAMM</name>
<dbReference type="Pfam" id="PF19657">
    <property type="entry name" value="DUF6160"/>
    <property type="match status" value="1"/>
</dbReference>
<proteinExistence type="predicted"/>
<evidence type="ECO:0000256" key="1">
    <source>
        <dbReference type="SAM" id="SignalP"/>
    </source>
</evidence>
<keyword evidence="4" id="KW-1185">Reference proteome</keyword>
<sequence>MRKKIIQLNILTLSILCAQHCFALQELEDSSLSEISGQDGISLQIEANKVQIGEVNWKDSTQTTTGADDVLNVSMRNIETTPYGSGGLSAKFTADVGGKPGASATASNGLGLSAVFGPATMHIGNLAVCPNGAGITADCTGAGSQSLGALTFQNRKDLTFSLETQNGLFNGGSPVSLGFGLKNANLFYTLNNATEYNQLIFKDFNFNFAGNGYLYIDPAEGLVLSTNKKNETSNINRVVLADVDDPDFSGKKQPGLNLDLRYKKNVGSDYKAYQATGLDSNISSFGRIGASGTLKNAYIKVNGTQDSTLGAATSGSANTGTGNLAGKGGLHLQMKADFENDAASTQKTYFDIGMSGKNAYVLRYGNLTPLQIRSNTATSLALNSDSAFIDFGDVYINAAQTNTIDFPISALLNKIYARNSSAAASTLKTALYNTPGSTPSNALVVAVRGMDFQAIARQGLFVADNSIINPVTNAGSSWGLGLPIYNLNANLGIYGVKDANNNKQSIGFGLSMSTEGRNSTGSQTTSMLLIDGAKNQFNNNETVNYYAGLRNINLLADLTGNISFITGGLWIYVPKLVAALDAELAVGQLPGSRVVSSTCKDSTASNCFVASDSFSKNTDVLFGLAARIDGTANLVVAPSSGSGLLIYGDVALNADQPGNTNRNYLRISDKSGSTSADSPSQLGLESLSGNMSLSSKLNMSATTVEFTNSVNLNTTKTPANVLRADVNLYPKNTGSTVLPPAQTLGQIVMTGGNIRSTLGISPR</sequence>
<evidence type="ECO:0000313" key="4">
    <source>
        <dbReference type="Proteomes" id="UP000593966"/>
    </source>
</evidence>
<keyword evidence="1" id="KW-0732">Signal</keyword>